<evidence type="ECO:0000313" key="5">
    <source>
        <dbReference type="Proteomes" id="UP000291020"/>
    </source>
</evidence>
<dbReference type="InterPro" id="IPR025066">
    <property type="entry name" value="CCDC174-like"/>
</dbReference>
<feature type="compositionally biased region" description="Basic and acidic residues" evidence="3">
    <location>
        <begin position="95"/>
        <end position="107"/>
    </location>
</feature>
<feature type="compositionally biased region" description="Polar residues" evidence="3">
    <location>
        <begin position="78"/>
        <end position="93"/>
    </location>
</feature>
<evidence type="ECO:0000256" key="2">
    <source>
        <dbReference type="SAM" id="Coils"/>
    </source>
</evidence>
<reference evidence="4" key="3">
    <citation type="submission" date="2025-09" db="UniProtKB">
        <authorList>
            <consortium name="Ensembl"/>
        </authorList>
    </citation>
    <scope>IDENTIFICATION</scope>
</reference>
<reference evidence="5" key="1">
    <citation type="journal article" date="2017" name="PLoS ONE">
        <title>The Agassiz's desert tortoise genome provides a resource for the conservation of a threatened species.</title>
        <authorList>
            <person name="Tollis M."/>
            <person name="DeNardo D.F."/>
            <person name="Cornelius J.A."/>
            <person name="Dolby G.A."/>
            <person name="Edwards T."/>
            <person name="Henen B.T."/>
            <person name="Karl A.E."/>
            <person name="Murphy R.W."/>
            <person name="Kusumi K."/>
        </authorList>
    </citation>
    <scope>NUCLEOTIDE SEQUENCE [LARGE SCALE GENOMIC DNA]</scope>
</reference>
<keyword evidence="5" id="KW-1185">Reference proteome</keyword>
<proteinExistence type="predicted"/>
<protein>
    <submittedName>
        <fullName evidence="4">Uncharacterized protein</fullName>
    </submittedName>
</protein>
<dbReference type="PANTHER" id="PTHR15885">
    <property type="entry name" value="COILED-COIL DOMAIN-CONTAINING PROTEIN 174"/>
    <property type="match status" value="1"/>
</dbReference>
<feature type="coiled-coil region" evidence="2">
    <location>
        <begin position="32"/>
        <end position="59"/>
    </location>
</feature>
<evidence type="ECO:0000256" key="3">
    <source>
        <dbReference type="SAM" id="MobiDB-lite"/>
    </source>
</evidence>
<feature type="region of interest" description="Disordered" evidence="3">
    <location>
        <begin position="78"/>
        <end position="107"/>
    </location>
</feature>
<dbReference type="Ensembl" id="ENSGAGT00000016595.1">
    <property type="protein sequence ID" value="ENSGAGP00000014508.1"/>
    <property type="gene ID" value="ENSGAGG00000011026.1"/>
</dbReference>
<dbReference type="STRING" id="38772.ENSGAGP00000014508"/>
<dbReference type="GO" id="GO:0005634">
    <property type="term" value="C:nucleus"/>
    <property type="evidence" value="ECO:0007669"/>
    <property type="project" value="TreeGrafter"/>
</dbReference>
<accession>A0A452HHZ1</accession>
<organism evidence="4 5">
    <name type="scientific">Gopherus agassizii</name>
    <name type="common">Agassiz's desert tortoise</name>
    <dbReference type="NCBI Taxonomy" id="38772"/>
    <lineage>
        <taxon>Eukaryota</taxon>
        <taxon>Metazoa</taxon>
        <taxon>Chordata</taxon>
        <taxon>Craniata</taxon>
        <taxon>Vertebrata</taxon>
        <taxon>Euteleostomi</taxon>
        <taxon>Archelosauria</taxon>
        <taxon>Testudinata</taxon>
        <taxon>Testudines</taxon>
        <taxon>Cryptodira</taxon>
        <taxon>Durocryptodira</taxon>
        <taxon>Testudinoidea</taxon>
        <taxon>Testudinidae</taxon>
        <taxon>Gopherus</taxon>
    </lineage>
</organism>
<evidence type="ECO:0000313" key="4">
    <source>
        <dbReference type="Ensembl" id="ENSGAGP00000014508.1"/>
    </source>
</evidence>
<dbReference type="AlphaFoldDB" id="A0A452HHZ1"/>
<evidence type="ECO:0000256" key="1">
    <source>
        <dbReference type="ARBA" id="ARBA00023054"/>
    </source>
</evidence>
<reference evidence="4" key="2">
    <citation type="submission" date="2025-08" db="UniProtKB">
        <authorList>
            <consortium name="Ensembl"/>
        </authorList>
    </citation>
    <scope>IDENTIFICATION</scope>
</reference>
<name>A0A452HHZ1_9SAUR</name>
<dbReference type="Proteomes" id="UP000291020">
    <property type="component" value="Unassembled WGS sequence"/>
</dbReference>
<keyword evidence="1 2" id="KW-0175">Coiled coil</keyword>
<sequence length="154" mass="17815">MHPQAIESGYNNHHPLFLQDGSGNISICLLCFQRAQQQLSCLQQELVDLKAELFRKQEEFKKEKLLKDAGLSVKPQTTNKKTSIWNKQNTGVSSRAEKDVEQKIEEDQTLEKARQKLEEKAKLYEKMTKGDFPGEQNLHKTSIHFKNLAFIWSL</sequence>
<dbReference type="PANTHER" id="PTHR15885:SF1">
    <property type="entry name" value="COILED-COIL DOMAIN-CONTAINING PROTEIN 174"/>
    <property type="match status" value="1"/>
</dbReference>